<dbReference type="InterPro" id="IPR020846">
    <property type="entry name" value="MFS_dom"/>
</dbReference>
<dbReference type="InterPro" id="IPR050327">
    <property type="entry name" value="Proton-linked_MCT"/>
</dbReference>
<organism evidence="5 6">
    <name type="scientific">Bionectria ochroleuca</name>
    <name type="common">Gliocladium roseum</name>
    <dbReference type="NCBI Taxonomy" id="29856"/>
    <lineage>
        <taxon>Eukaryota</taxon>
        <taxon>Fungi</taxon>
        <taxon>Dikarya</taxon>
        <taxon>Ascomycota</taxon>
        <taxon>Pezizomycotina</taxon>
        <taxon>Sordariomycetes</taxon>
        <taxon>Hypocreomycetidae</taxon>
        <taxon>Hypocreales</taxon>
        <taxon>Bionectriaceae</taxon>
        <taxon>Clonostachys</taxon>
    </lineage>
</organism>
<proteinExistence type="inferred from homology"/>
<feature type="transmembrane region" description="Helical" evidence="3">
    <location>
        <begin position="54"/>
        <end position="72"/>
    </location>
</feature>
<keyword evidence="3" id="KW-1133">Transmembrane helix</keyword>
<feature type="transmembrane region" description="Helical" evidence="3">
    <location>
        <begin position="109"/>
        <end position="132"/>
    </location>
</feature>
<dbReference type="Gene3D" id="1.20.1250.20">
    <property type="entry name" value="MFS general substrate transporter like domains"/>
    <property type="match status" value="2"/>
</dbReference>
<accession>A0ABY6UFX1</accession>
<dbReference type="PANTHER" id="PTHR11360:SF234">
    <property type="entry name" value="MFS-TYPE TRANSPORTER DBAD-RELATED"/>
    <property type="match status" value="1"/>
</dbReference>
<feature type="transmembrane region" description="Helical" evidence="3">
    <location>
        <begin position="308"/>
        <end position="333"/>
    </location>
</feature>
<comment type="caution">
    <text evidence="5">The sequence shown here is derived from an EMBL/GenBank/DDBJ whole genome shotgun (WGS) entry which is preliminary data.</text>
</comment>
<evidence type="ECO:0000313" key="6">
    <source>
        <dbReference type="Proteomes" id="UP000766486"/>
    </source>
</evidence>
<feature type="transmembrane region" description="Helical" evidence="3">
    <location>
        <begin position="84"/>
        <end position="103"/>
    </location>
</feature>
<evidence type="ECO:0000259" key="4">
    <source>
        <dbReference type="PROSITE" id="PS50850"/>
    </source>
</evidence>
<name>A0ABY6UFX1_BIOOC</name>
<protein>
    <recommendedName>
        <fullName evidence="4">Major facilitator superfamily (MFS) profile domain-containing protein</fullName>
    </recommendedName>
</protein>
<reference evidence="5 6" key="1">
    <citation type="submission" date="2019-06" db="EMBL/GenBank/DDBJ databases">
        <authorList>
            <person name="Broberg M."/>
        </authorList>
    </citation>
    <scope>NUCLEOTIDE SEQUENCE [LARGE SCALE GENOMIC DNA]</scope>
</reference>
<feature type="transmembrane region" description="Helical" evidence="3">
    <location>
        <begin position="215"/>
        <end position="235"/>
    </location>
</feature>
<feature type="domain" description="Major facilitator superfamily (MFS) profile" evidence="4">
    <location>
        <begin position="216"/>
        <end position="410"/>
    </location>
</feature>
<comment type="similarity">
    <text evidence="2">Belongs to the major facilitator superfamily. Monocarboxylate porter (TC 2.A.1.13) family.</text>
</comment>
<evidence type="ECO:0000256" key="2">
    <source>
        <dbReference type="ARBA" id="ARBA00006727"/>
    </source>
</evidence>
<sequence length="410" mass="44072">MTVPDAVPEGGIQAWTQVLCSWIILADSWGVVNSFGVYQTYYESQLLPNSTSSAISWIGSLQGALLLMFAPISGSLYDAGYFRTLLLTGIFLILLGQFMTSIATTYWQILLSQGLCIGLGCGLVYVPSTAILSQYFQRRRAFVIGIASTGSPIVGIIIPVIFGKIQPVLGFGWATRIIGFILLVISTVPAAFMHPRMKSSPKARAIIDTTAARDLPFCLVMVGSFFVFLTLYIPFFYIQLFAIRNEIIAHGGSSFYILTLLNAGSIPGRVAPNYFADKFGAMEMQTFVTAISALLMFVWLAVSNLGGLITFAILYGLFSGGVVSISACMIMALSPDPEKIGTRMGMVFFTAGVAVLVGNPIAGAILGSEGEPRWQATIAYGAASMTLGVSIYTAAVIALRKTRRETQNVP</sequence>
<feature type="transmembrane region" description="Helical" evidence="3">
    <location>
        <begin position="284"/>
        <end position="302"/>
    </location>
</feature>
<evidence type="ECO:0000256" key="1">
    <source>
        <dbReference type="ARBA" id="ARBA00004141"/>
    </source>
</evidence>
<evidence type="ECO:0000313" key="5">
    <source>
        <dbReference type="EMBL" id="VUC28932.1"/>
    </source>
</evidence>
<dbReference type="Pfam" id="PF07690">
    <property type="entry name" value="MFS_1"/>
    <property type="match status" value="1"/>
</dbReference>
<feature type="transmembrane region" description="Helical" evidence="3">
    <location>
        <begin position="247"/>
        <end position="264"/>
    </location>
</feature>
<keyword evidence="3" id="KW-0812">Transmembrane</keyword>
<dbReference type="PROSITE" id="PS50850">
    <property type="entry name" value="MFS"/>
    <property type="match status" value="1"/>
</dbReference>
<dbReference type="InterPro" id="IPR036259">
    <property type="entry name" value="MFS_trans_sf"/>
</dbReference>
<feature type="transmembrane region" description="Helical" evidence="3">
    <location>
        <begin position="141"/>
        <end position="161"/>
    </location>
</feature>
<gene>
    <name evidence="5" type="ORF">CLO192961_LOCUS248231</name>
</gene>
<feature type="transmembrane region" description="Helical" evidence="3">
    <location>
        <begin position="378"/>
        <end position="399"/>
    </location>
</feature>
<comment type="subcellular location">
    <subcellularLocation>
        <location evidence="1">Membrane</location>
        <topology evidence="1">Multi-pass membrane protein</topology>
    </subcellularLocation>
</comment>
<dbReference type="PANTHER" id="PTHR11360">
    <property type="entry name" value="MONOCARBOXYLATE TRANSPORTER"/>
    <property type="match status" value="1"/>
</dbReference>
<feature type="transmembrane region" description="Helical" evidence="3">
    <location>
        <begin position="345"/>
        <end position="366"/>
    </location>
</feature>
<dbReference type="EMBL" id="CABFNS010000795">
    <property type="protein sequence ID" value="VUC28932.1"/>
    <property type="molecule type" value="Genomic_DNA"/>
</dbReference>
<keyword evidence="6" id="KW-1185">Reference proteome</keyword>
<keyword evidence="3" id="KW-0472">Membrane</keyword>
<dbReference type="SUPFAM" id="SSF103473">
    <property type="entry name" value="MFS general substrate transporter"/>
    <property type="match status" value="1"/>
</dbReference>
<feature type="transmembrane region" description="Helical" evidence="3">
    <location>
        <begin position="173"/>
        <end position="194"/>
    </location>
</feature>
<evidence type="ECO:0000256" key="3">
    <source>
        <dbReference type="SAM" id="Phobius"/>
    </source>
</evidence>
<dbReference type="InterPro" id="IPR011701">
    <property type="entry name" value="MFS"/>
</dbReference>
<dbReference type="Proteomes" id="UP000766486">
    <property type="component" value="Unassembled WGS sequence"/>
</dbReference>